<name>A0ABY1Q1J4_9SPHN</name>
<proteinExistence type="predicted"/>
<reference evidence="1 2" key="1">
    <citation type="submission" date="2017-05" db="EMBL/GenBank/DDBJ databases">
        <authorList>
            <person name="Varghese N."/>
            <person name="Submissions S."/>
        </authorList>
    </citation>
    <scope>NUCLEOTIDE SEQUENCE [LARGE SCALE GENOMIC DNA]</scope>
    <source>
        <strain evidence="1 2">SM16</strain>
    </source>
</reference>
<evidence type="ECO:0000313" key="1">
    <source>
        <dbReference type="EMBL" id="SMP56368.1"/>
    </source>
</evidence>
<evidence type="ECO:0000313" key="2">
    <source>
        <dbReference type="Proteomes" id="UP001157910"/>
    </source>
</evidence>
<accession>A0ABY1Q1J4</accession>
<keyword evidence="2" id="KW-1185">Reference proteome</keyword>
<sequence length="30" mass="3303">MLGPDNRGEKTLSVLAIRQLHSHMAAGQDR</sequence>
<gene>
    <name evidence="1" type="ORF">SAMN06296065_102114</name>
</gene>
<comment type="caution">
    <text evidence="1">The sequence shown here is derived from an EMBL/GenBank/DDBJ whole genome shotgun (WGS) entry which is preliminary data.</text>
</comment>
<protein>
    <submittedName>
        <fullName evidence="1">Uncharacterized protein</fullName>
    </submittedName>
</protein>
<dbReference type="EMBL" id="FXUI01000002">
    <property type="protein sequence ID" value="SMP56368.1"/>
    <property type="molecule type" value="Genomic_DNA"/>
</dbReference>
<organism evidence="1 2">
    <name type="scientific">Novosphingobium panipatense</name>
    <dbReference type="NCBI Taxonomy" id="428991"/>
    <lineage>
        <taxon>Bacteria</taxon>
        <taxon>Pseudomonadati</taxon>
        <taxon>Pseudomonadota</taxon>
        <taxon>Alphaproteobacteria</taxon>
        <taxon>Sphingomonadales</taxon>
        <taxon>Sphingomonadaceae</taxon>
        <taxon>Novosphingobium</taxon>
    </lineage>
</organism>
<dbReference type="Proteomes" id="UP001157910">
    <property type="component" value="Unassembled WGS sequence"/>
</dbReference>